<feature type="region of interest" description="Disordered" evidence="1">
    <location>
        <begin position="250"/>
        <end position="336"/>
    </location>
</feature>
<reference evidence="2 3" key="1">
    <citation type="submission" date="2018-06" db="EMBL/GenBank/DDBJ databases">
        <title>Genome analysis of cellulolytic fungus Trichoderma lentiforme CFAM-422.</title>
        <authorList>
            <person name="Steindorff A.S."/>
            <person name="Formighieri E.F."/>
            <person name="Midorikawa G.E.O."/>
            <person name="Tamietti M.S."/>
            <person name="Ramos E.Z."/>
            <person name="Silva A.S."/>
            <person name="Bon E.P.S."/>
            <person name="Mendes T.D."/>
            <person name="Damaso M.C.T."/>
            <person name="Favaro L.C.L."/>
        </authorList>
    </citation>
    <scope>NUCLEOTIDE SEQUENCE [LARGE SCALE GENOMIC DNA]</scope>
    <source>
        <strain evidence="2 3">CFAM-422</strain>
    </source>
</reference>
<proteinExistence type="predicted"/>
<feature type="compositionally biased region" description="Polar residues" evidence="1">
    <location>
        <begin position="274"/>
        <end position="284"/>
    </location>
</feature>
<protein>
    <submittedName>
        <fullName evidence="2">Uncharacterized protein</fullName>
    </submittedName>
</protein>
<dbReference type="AlphaFoldDB" id="A0A9P4X6I2"/>
<organism evidence="2 3">
    <name type="scientific">Trichoderma lentiforme</name>
    <dbReference type="NCBI Taxonomy" id="1567552"/>
    <lineage>
        <taxon>Eukaryota</taxon>
        <taxon>Fungi</taxon>
        <taxon>Dikarya</taxon>
        <taxon>Ascomycota</taxon>
        <taxon>Pezizomycotina</taxon>
        <taxon>Sordariomycetes</taxon>
        <taxon>Hypocreomycetidae</taxon>
        <taxon>Hypocreales</taxon>
        <taxon>Hypocreaceae</taxon>
        <taxon>Trichoderma</taxon>
    </lineage>
</organism>
<sequence>MTTVEDFLRPPLGPLELGHVVLVKISEHVQKKYDSANIRGNAQKKRDDLHNSRFPPLPDKKERWSEFDVKNIASQPSIAACLNRPCVVRWEPQIPRFARVVYIERQLEALFLQTLITRVNIALDKAIPPNEERIAILVNPGAFESVSAEASAERLLPDWIVVQGDFDIGMEADLLPVIMDLAREHRILAVGDTKLVRKGGSSGNVSYTKACHYKDMCQLQDYCLNVYTRFGFILSNEELVVLQILPAQEASPRKAEQRGLRSNGGHQLEPGLDSQGTDSLNSMHQDGYDDDDASMSEHNGRDDDEDPYEYGLPPLLSPSRKRPHPSTSPESSPIAAASRRFRNASLSGSDTSSHQINSHRISSYQIPSDPPGSDPPGSDPFGMEASQTSSSQDHSRYAPSVRDIEAGAIQIRSFDMRDWGAEGKESPYRVLFMFVMMIRALKLQQQPIHISRQE</sequence>
<dbReference type="Proteomes" id="UP000801864">
    <property type="component" value="Unassembled WGS sequence"/>
</dbReference>
<dbReference type="EMBL" id="QLNT01000019">
    <property type="protein sequence ID" value="KAF3063214.1"/>
    <property type="molecule type" value="Genomic_DNA"/>
</dbReference>
<gene>
    <name evidence="2" type="ORF">CFAM422_010034</name>
</gene>
<feature type="region of interest" description="Disordered" evidence="1">
    <location>
        <begin position="362"/>
        <end position="398"/>
    </location>
</feature>
<name>A0A9P4X6I2_9HYPO</name>
<keyword evidence="3" id="KW-1185">Reference proteome</keyword>
<evidence type="ECO:0000313" key="3">
    <source>
        <dbReference type="Proteomes" id="UP000801864"/>
    </source>
</evidence>
<feature type="compositionally biased region" description="Pro residues" evidence="1">
    <location>
        <begin position="368"/>
        <end position="378"/>
    </location>
</feature>
<comment type="caution">
    <text evidence="2">The sequence shown here is derived from an EMBL/GenBank/DDBJ whole genome shotgun (WGS) entry which is preliminary data.</text>
</comment>
<feature type="region of interest" description="Disordered" evidence="1">
    <location>
        <begin position="36"/>
        <end position="60"/>
    </location>
</feature>
<evidence type="ECO:0000313" key="2">
    <source>
        <dbReference type="EMBL" id="KAF3063214.1"/>
    </source>
</evidence>
<evidence type="ECO:0000256" key="1">
    <source>
        <dbReference type="SAM" id="MobiDB-lite"/>
    </source>
</evidence>
<accession>A0A9P4X6I2</accession>